<evidence type="ECO:0000313" key="1">
    <source>
        <dbReference type="EMBL" id="MDY0393711.1"/>
    </source>
</evidence>
<keyword evidence="2" id="KW-1185">Reference proteome</keyword>
<name>A0ABU5C336_9BACI</name>
<organism evidence="1 2">
    <name type="scientific">Tigheibacillus halophilus</name>
    <dbReference type="NCBI Taxonomy" id="361280"/>
    <lineage>
        <taxon>Bacteria</taxon>
        <taxon>Bacillati</taxon>
        <taxon>Bacillota</taxon>
        <taxon>Bacilli</taxon>
        <taxon>Bacillales</taxon>
        <taxon>Bacillaceae</taxon>
        <taxon>Tigheibacillus</taxon>
    </lineage>
</organism>
<comment type="caution">
    <text evidence="1">The sequence shown here is derived from an EMBL/GenBank/DDBJ whole genome shotgun (WGS) entry which is preliminary data.</text>
</comment>
<dbReference type="EMBL" id="JAWDIP010000003">
    <property type="protein sequence ID" value="MDY0393711.1"/>
    <property type="molecule type" value="Genomic_DNA"/>
</dbReference>
<reference evidence="1 2" key="1">
    <citation type="submission" date="2023-10" db="EMBL/GenBank/DDBJ databases">
        <title>Virgibacillus halophilus 5B73C genome.</title>
        <authorList>
            <person name="Miliotis G."/>
            <person name="Sengupta P."/>
            <person name="Hameed A."/>
            <person name="Chuvochina M."/>
            <person name="Mcdonagh F."/>
            <person name="Simpson A.C."/>
            <person name="Singh N.K."/>
            <person name="Rekha P.D."/>
            <person name="Raman K."/>
            <person name="Hugenholtz P."/>
            <person name="Venkateswaran K."/>
        </authorList>
    </citation>
    <scope>NUCLEOTIDE SEQUENCE [LARGE SCALE GENOMIC DNA]</scope>
    <source>
        <strain evidence="1 2">5B73C</strain>
    </source>
</reference>
<sequence>MNQNKSRSLTNTFIELSISGKVGDKTTIFVDRNISNVVVTM</sequence>
<dbReference type="Proteomes" id="UP001281447">
    <property type="component" value="Unassembled WGS sequence"/>
</dbReference>
<protein>
    <submittedName>
        <fullName evidence="1">Uncharacterized protein</fullName>
    </submittedName>
</protein>
<gene>
    <name evidence="1" type="ORF">RWE15_03715</name>
</gene>
<proteinExistence type="predicted"/>
<evidence type="ECO:0000313" key="2">
    <source>
        <dbReference type="Proteomes" id="UP001281447"/>
    </source>
</evidence>
<accession>A0ABU5C336</accession>